<dbReference type="EMBL" id="MPIN01000002">
    <property type="protein sequence ID" value="OJH41109.1"/>
    <property type="molecule type" value="Genomic_DNA"/>
</dbReference>
<dbReference type="Pfam" id="PF09544">
    <property type="entry name" value="DUF2381"/>
    <property type="match status" value="1"/>
</dbReference>
<reference evidence="1 2" key="2">
    <citation type="submission" date="2016-12" db="EMBL/GenBank/DDBJ databases">
        <title>Draft Genome Sequence of Cystobacter ferrugineus Strain Cbfe23.</title>
        <authorList>
            <person name="Akbar S."/>
            <person name="Dowd S.E."/>
            <person name="Stevens D.C."/>
        </authorList>
    </citation>
    <scope>NUCLEOTIDE SEQUENCE [LARGE SCALE GENOMIC DNA]</scope>
    <source>
        <strain evidence="1 2">Cbfe23</strain>
    </source>
</reference>
<sequence length="310" mass="35415">MRALPLFRYGLLLVLLGVPALARDVDEKLTIRTLKYQDHPSQEPSSIFVAGQVVTALRFEKEVDTAKTKFLAWEGRFEAPLIGGKKVVLEPLRDLGDGEALPLLVTLVDGTEFTFLVRPKSRQDWGWIDYQVNVFKDPDSYNAVLSGLYDSLKREHKLNEENERLKQEENSIDHAYATLLANGQVKKTPFRRRLVYRPKNQDMDMVVEVFEGPGKAAALVTLKNTHYGEPWKFDGAYLTRDFTHYTLRPFALRMDRSSIVEGETGRIAVVVDKRAFQTDDGQLSDLALQIFRGDGLLQVYVRMEHTLIRK</sequence>
<keyword evidence="2" id="KW-1185">Reference proteome</keyword>
<dbReference type="OrthoDB" id="5524524at2"/>
<organism evidence="1 2">
    <name type="scientific">Cystobacter ferrugineus</name>
    <dbReference type="NCBI Taxonomy" id="83449"/>
    <lineage>
        <taxon>Bacteria</taxon>
        <taxon>Pseudomonadati</taxon>
        <taxon>Myxococcota</taxon>
        <taxon>Myxococcia</taxon>
        <taxon>Myxococcales</taxon>
        <taxon>Cystobacterineae</taxon>
        <taxon>Archangiaceae</taxon>
        <taxon>Cystobacter</taxon>
    </lineage>
</organism>
<dbReference type="AlphaFoldDB" id="A0A1L9BFR6"/>
<reference evidence="2" key="1">
    <citation type="submission" date="2016-11" db="EMBL/GenBank/DDBJ databases">
        <authorList>
            <person name="Shukria A."/>
            <person name="Stevens D.C."/>
        </authorList>
    </citation>
    <scope>NUCLEOTIDE SEQUENCE [LARGE SCALE GENOMIC DNA]</scope>
    <source>
        <strain evidence="2">Cbfe23</strain>
    </source>
</reference>
<dbReference type="Proteomes" id="UP000182229">
    <property type="component" value="Unassembled WGS sequence"/>
</dbReference>
<dbReference type="InterPro" id="IPR011754">
    <property type="entry name" value="Mxa_paralog_2268"/>
</dbReference>
<proteinExistence type="predicted"/>
<evidence type="ECO:0000313" key="1">
    <source>
        <dbReference type="EMBL" id="OJH41109.1"/>
    </source>
</evidence>
<gene>
    <name evidence="1" type="ORF">BON30_09435</name>
</gene>
<protein>
    <submittedName>
        <fullName evidence="1">Uncharacterized protein</fullName>
    </submittedName>
</protein>
<dbReference type="RefSeq" id="WP_071897544.1">
    <property type="nucleotide sequence ID" value="NZ_MPIN01000002.1"/>
</dbReference>
<evidence type="ECO:0000313" key="2">
    <source>
        <dbReference type="Proteomes" id="UP000182229"/>
    </source>
</evidence>
<accession>A0A1L9BFR6</accession>
<name>A0A1L9BFR6_9BACT</name>
<comment type="caution">
    <text evidence="1">The sequence shown here is derived from an EMBL/GenBank/DDBJ whole genome shotgun (WGS) entry which is preliminary data.</text>
</comment>